<keyword evidence="5" id="KW-0596">Phosphopantetheine</keyword>
<name>A0A8J3VED8_9ACTN</name>
<dbReference type="GO" id="GO:0016874">
    <property type="term" value="F:ligase activity"/>
    <property type="evidence" value="ECO:0007669"/>
    <property type="project" value="UniProtKB-KW"/>
</dbReference>
<dbReference type="GO" id="GO:0000036">
    <property type="term" value="F:acyl carrier activity"/>
    <property type="evidence" value="ECO:0007669"/>
    <property type="project" value="TreeGrafter"/>
</dbReference>
<dbReference type="PANTHER" id="PTHR45527">
    <property type="entry name" value="NONRIBOSOMAL PEPTIDE SYNTHETASE"/>
    <property type="match status" value="1"/>
</dbReference>
<dbReference type="InterPro" id="IPR006162">
    <property type="entry name" value="Ppantetheine_attach_site"/>
</dbReference>
<protein>
    <recommendedName>
        <fullName evidence="4">Phenyloxazoline synthase MbtB</fullName>
    </recommendedName>
    <alternativeName>
        <fullName evidence="8">Mycobactin synthetase protein B</fullName>
    </alternativeName>
</protein>
<dbReference type="InterPro" id="IPR000873">
    <property type="entry name" value="AMP-dep_synth/lig_dom"/>
</dbReference>
<evidence type="ECO:0000256" key="7">
    <source>
        <dbReference type="ARBA" id="ARBA00022598"/>
    </source>
</evidence>
<dbReference type="GO" id="GO:0031177">
    <property type="term" value="F:phosphopantetheine binding"/>
    <property type="evidence" value="ECO:0007669"/>
    <property type="project" value="InterPro"/>
</dbReference>
<dbReference type="PROSITE" id="PS00455">
    <property type="entry name" value="AMP_BINDING"/>
    <property type="match status" value="2"/>
</dbReference>
<dbReference type="Gene3D" id="3.30.300.30">
    <property type="match status" value="2"/>
</dbReference>
<dbReference type="InterPro" id="IPR020806">
    <property type="entry name" value="PKS_PP-bd"/>
</dbReference>
<dbReference type="EMBL" id="BONY01000007">
    <property type="protein sequence ID" value="GIH03445.1"/>
    <property type="molecule type" value="Genomic_DNA"/>
</dbReference>
<evidence type="ECO:0000256" key="5">
    <source>
        <dbReference type="ARBA" id="ARBA00022450"/>
    </source>
</evidence>
<dbReference type="InterPro" id="IPR042099">
    <property type="entry name" value="ANL_N_sf"/>
</dbReference>
<dbReference type="CDD" id="cd19531">
    <property type="entry name" value="LCL_NRPS-like"/>
    <property type="match status" value="1"/>
</dbReference>
<evidence type="ECO:0000313" key="10">
    <source>
        <dbReference type="EMBL" id="GIH03445.1"/>
    </source>
</evidence>
<reference evidence="10" key="1">
    <citation type="submission" date="2021-01" db="EMBL/GenBank/DDBJ databases">
        <title>Whole genome shotgun sequence of Rhizocola hellebori NBRC 109834.</title>
        <authorList>
            <person name="Komaki H."/>
            <person name="Tamura T."/>
        </authorList>
    </citation>
    <scope>NUCLEOTIDE SEQUENCE</scope>
    <source>
        <strain evidence="10">NBRC 109834</strain>
    </source>
</reference>
<evidence type="ECO:0000256" key="3">
    <source>
        <dbReference type="ARBA" id="ARBA00007380"/>
    </source>
</evidence>
<dbReference type="Gene3D" id="3.30.559.30">
    <property type="entry name" value="Nonribosomal peptide synthetase, condensation domain"/>
    <property type="match status" value="3"/>
</dbReference>
<dbReference type="FunFam" id="3.30.559.10:FF:000023">
    <property type="entry name" value="Non-ribosomal peptide synthetase"/>
    <property type="match status" value="2"/>
</dbReference>
<dbReference type="SUPFAM" id="SSF52777">
    <property type="entry name" value="CoA-dependent acyltransferases"/>
    <property type="match status" value="6"/>
</dbReference>
<dbReference type="InterPro" id="IPR036736">
    <property type="entry name" value="ACP-like_sf"/>
</dbReference>
<keyword evidence="6" id="KW-0597">Phosphoprotein</keyword>
<feature type="domain" description="Carrier" evidence="9">
    <location>
        <begin position="1956"/>
        <end position="2031"/>
    </location>
</feature>
<dbReference type="GO" id="GO:0043041">
    <property type="term" value="P:amino acid activation for nonribosomal peptide biosynthetic process"/>
    <property type="evidence" value="ECO:0007669"/>
    <property type="project" value="TreeGrafter"/>
</dbReference>
<dbReference type="Pfam" id="PF00501">
    <property type="entry name" value="AMP-binding"/>
    <property type="match status" value="2"/>
</dbReference>
<evidence type="ECO:0000256" key="8">
    <source>
        <dbReference type="ARBA" id="ARBA00033440"/>
    </source>
</evidence>
<dbReference type="InterPro" id="IPR010071">
    <property type="entry name" value="AA_adenyl_dom"/>
</dbReference>
<dbReference type="Pfam" id="PF00668">
    <property type="entry name" value="Condensation"/>
    <property type="match status" value="3"/>
</dbReference>
<keyword evidence="11" id="KW-1185">Reference proteome</keyword>
<keyword evidence="7" id="KW-0436">Ligase</keyword>
<dbReference type="GO" id="GO:0005737">
    <property type="term" value="C:cytoplasm"/>
    <property type="evidence" value="ECO:0007669"/>
    <property type="project" value="TreeGrafter"/>
</dbReference>
<proteinExistence type="inferred from homology"/>
<dbReference type="Gene3D" id="1.10.1200.10">
    <property type="entry name" value="ACP-like"/>
    <property type="match status" value="2"/>
</dbReference>
<dbReference type="InterPro" id="IPR001242">
    <property type="entry name" value="Condensation_dom"/>
</dbReference>
<dbReference type="InterPro" id="IPR045851">
    <property type="entry name" value="AMP-bd_C_sf"/>
</dbReference>
<comment type="cofactor">
    <cofactor evidence="1">
        <name>pantetheine 4'-phosphate</name>
        <dbReference type="ChEBI" id="CHEBI:47942"/>
    </cofactor>
</comment>
<dbReference type="InterPro" id="IPR009081">
    <property type="entry name" value="PP-bd_ACP"/>
</dbReference>
<evidence type="ECO:0000256" key="4">
    <source>
        <dbReference type="ARBA" id="ARBA00016743"/>
    </source>
</evidence>
<dbReference type="CDD" id="cd05930">
    <property type="entry name" value="A_NRPS"/>
    <property type="match status" value="1"/>
</dbReference>
<dbReference type="FunFam" id="3.40.50.980:FF:000001">
    <property type="entry name" value="Non-ribosomal peptide synthetase"/>
    <property type="match status" value="1"/>
</dbReference>
<dbReference type="Pfam" id="PF13193">
    <property type="entry name" value="AMP-binding_C"/>
    <property type="match status" value="2"/>
</dbReference>
<comment type="pathway">
    <text evidence="2">Siderophore biosynthesis; mycobactin biosynthesis.</text>
</comment>
<dbReference type="Pfam" id="PF00550">
    <property type="entry name" value="PP-binding"/>
    <property type="match status" value="2"/>
</dbReference>
<dbReference type="PANTHER" id="PTHR45527:SF10">
    <property type="entry name" value="PYOCHELIN SYNTHASE PCHF"/>
    <property type="match status" value="1"/>
</dbReference>
<comment type="caution">
    <text evidence="10">The sequence shown here is derived from an EMBL/GenBank/DDBJ whole genome shotgun (WGS) entry which is preliminary data.</text>
</comment>
<dbReference type="PROSITE" id="PS00012">
    <property type="entry name" value="PHOSPHOPANTETHEINE"/>
    <property type="match status" value="1"/>
</dbReference>
<dbReference type="Gene3D" id="3.30.559.10">
    <property type="entry name" value="Chloramphenicol acetyltransferase-like domain"/>
    <property type="match status" value="3"/>
</dbReference>
<dbReference type="PROSITE" id="PS50075">
    <property type="entry name" value="CARRIER"/>
    <property type="match status" value="2"/>
</dbReference>
<dbReference type="FunFam" id="3.30.559.30:FF:000006">
    <property type="entry name" value="Yersiniabactin polyketide/non-ribosomal peptide synthetase"/>
    <property type="match status" value="2"/>
</dbReference>
<accession>A0A8J3VED8</accession>
<comment type="similarity">
    <text evidence="3">Belongs to the ATP-dependent AMP-binding enzyme family. MbtB subfamily.</text>
</comment>
<dbReference type="RefSeq" id="WP_203907352.1">
    <property type="nucleotide sequence ID" value="NZ_BONY01000007.1"/>
</dbReference>
<dbReference type="SUPFAM" id="SSF56801">
    <property type="entry name" value="Acetyl-CoA synthetase-like"/>
    <property type="match status" value="2"/>
</dbReference>
<dbReference type="InterPro" id="IPR020845">
    <property type="entry name" value="AMP-binding_CS"/>
</dbReference>
<dbReference type="SUPFAM" id="SSF47336">
    <property type="entry name" value="ACP-like"/>
    <property type="match status" value="2"/>
</dbReference>
<evidence type="ECO:0000256" key="2">
    <source>
        <dbReference type="ARBA" id="ARBA00005102"/>
    </source>
</evidence>
<evidence type="ECO:0000313" key="11">
    <source>
        <dbReference type="Proteomes" id="UP000612899"/>
    </source>
</evidence>
<dbReference type="NCBIfam" id="TIGR01733">
    <property type="entry name" value="AA-adenyl-dom"/>
    <property type="match status" value="2"/>
</dbReference>
<dbReference type="InterPro" id="IPR023213">
    <property type="entry name" value="CAT-like_dom_sf"/>
</dbReference>
<evidence type="ECO:0000256" key="6">
    <source>
        <dbReference type="ARBA" id="ARBA00022553"/>
    </source>
</evidence>
<dbReference type="Gene3D" id="3.40.50.12780">
    <property type="entry name" value="N-terminal domain of ligase-like"/>
    <property type="match status" value="2"/>
</dbReference>
<sequence>MTSVATAPLSFGQHRMWSMGQLVDGLVTNLVMAVRLTGPLNLPALAQAFTDVVARHHVLRSVIEVHQEEPVQVVMPAMRVPLILVDLPEAGLDAVLHAEGLRPLDLARPPLVRVTVLRLGMRDHIVVVAMHHAVTDGWSLDQLASEISQLYQAYRSGQPAPLRDSPVIQFGQYAEQERSRAWAAEPASWLEGIDDPAAGPLPVARPRMPGREREAKVWTASLPPSLTNALADLRRRDGGTLFQLVLAAWVCLTHRLDGRESVLAATLASGRTRSTLESSIGYFANLLPVGAQVRTNMPFSELLRQVWDRCAVAFEHQDTPFEVIARRWRGASPISVLCVPQLAAPTLSLPGLEVEPVGVPHAIPHFDLTIEFREQAGALRFGLQYDTSVLDGETVALLGGYLRAILQAVSADPDVCCGQIRLAETAPLTSAATDDVTTLHEAFERQCKRTPDAVALRHGEQSWTYRTLNAEANRLARDLVDRGVGVEDRVAVCLPRGHDAVVAILATLKAGAAYVPIDPSYPQARITYMLDDADVKVVLDDLSLAGSGYAATNLCLSVSPQSLAYVMYTSGTTGRPKGVLGLHAATMQRLAWMWREYPFSPGEQACHRTPLSFVDSVWEIFGPLLAGVPAEVLDPDDIAEPGRMVAVLRRSGSTRVVLVPSLLRALLDTVPGVAAELPALAIWATSGERLAPDLAQRFHALLPGRHLLNLYGCTEVSADATAGEVRPDAAVVTIGRPIAGASITLVDTAGRLVPPLVSGEMVVGGPLVARGYHNDPAATAARFRPGPAGGRVYHTGDLARVCADGGIEYLGRIDSQLKVRGVRIEPAEIEDVLLGFPSVHQAAVTAHIDSLVALVRLDNDCEVAQLREHARVFLPSALVPSMFVRVDELPLSPSGKVDRRRLGALVRSSTDALSGRPPTSPSELLVAQAFAELLPVTPGSVHDDFFALGGHSMTATALLHRLGQRTGMSVGLRDLFAAPSIQALAGLLDGRLHGASELSTADVVLTPRPHEWHDPFPLTEVQQAYWIGRNADLVLGNVATHAYFEIDTTGLDVVRLESAIRVLVDRHGALRTVILESGQQQVLREVPPYQLATLDLTDTPDDQAALRDVRDSMSHQVLAADRWPLFDIRASLRTGDRQRLHVSIDALVADAYSVQLLTSELALLYHRPQTELAPLQLTFRDAVVAQAETLGQPGYEGSLAYWRERLADLPSGPELPLSRSPESVSQPRFQRWAHKLDADLWQALVARAATAGVTPSVAVLAAFTEILTTWSRHPHYAVMLTLFNRRGDHPDLYRIVGDFTSVTPLEVDHREQESFIAQARAIQGRMWTDLDHRAVGGITVLREWARSRGGRPGLLAPVVFTSNLGLPDDSAATELPPLGQIEYGVTQTPQAYLDHQVAEAPDGLILHWDAIAELFPPALIDDMFNAYVHLLTALADGTRAWDEPVRGLLPPEQSARRAQVNATACAVTKATLPTLFAASLARHPEAPAVITSFGQLSFRELADRAGGVARMVEERGVKPGDLVGVSGPKGWAQAAAVLGVTAAGAAYVPLEPDLPDSRRRLLVEQTGVRIVLDASDVENAGAAPLRGNPAATDLAYVIFTSGSTGTPKGVMIDHRGAVNTIEDINRRFGIGPADRVLGLSSLSFDLSVYDLFGIWAAGGAVVLPDPDRLRDPRHWLQLLRTGQVTVWNTVPALLDLALEYAETAHAPELSQLRVVMLSGDWIPVGLPDRLRRKAPSAQVISLGGATEASIWSVFHRIGEVDPAWPSIPYGRPLANQRVYVLDHRFEPRPEWVPGELYLAGTGLALGYLDDPVRTDAQFINHPRTGERLYLTGDIARARPEGELEFLGREDAQVKISGFRIELGEVEAAMRAVDGITACAATAVGPRTGDRRLAAFFVGQATEQDVRAALRQALPGYLVPTTVRRVDALPLTAQGKVDRSALATLSEATPAAAPAMPPPDELVSKLAATWAVVLGVESVDLDDNFFNLGGTSLVAIRLLLRLEAEIGRKVSLGRLYEAPTLRELALAISQAQTTVDGRVSLPADPARRYEPFPLTSVQEAYWMGRRSTMTLGGVSTHSYVELDVAGLDADALESAVNRLVGRHDALRTIVQPDGTQRVLREVPRFQVHRTDVGADLESIRERMSHRVYDTSQWPLFDIAVSRLDDDTSRMHVSVDLIIADALSFNIMQQELLAYYDNDSAPLPELGCTFRDYQSAINAGRNAPGRRAAEQYWRSRVPALPAAPPLPMARRLSELSSPRFARLETRLSRADLARLREHGSARNLTPSGLLCAGYADVLAMWSQTSRFIINLTTFNRLPLHPDIDAVVGDFTSTTLLAVDATGATFTKRAQAMQQQIFRDLEHREFSGVDVLRLIRRDPSRRDNAFAPVVFTSMLLPAVSPDRQRVPTGRAWPAQVAYSVSQTPQVLLDFQVYEHDGGLVLTWDYVAEAFPDGMVTDMFDAYGRILRSLVTDSEYWEVGPGWTR</sequence>
<gene>
    <name evidence="10" type="ORF">Rhe02_15120</name>
</gene>
<dbReference type="SMART" id="SM00823">
    <property type="entry name" value="PKS_PP"/>
    <property type="match status" value="2"/>
</dbReference>
<evidence type="ECO:0000259" key="9">
    <source>
        <dbReference type="PROSITE" id="PS50075"/>
    </source>
</evidence>
<dbReference type="InterPro" id="IPR025110">
    <property type="entry name" value="AMP-bd_C"/>
</dbReference>
<dbReference type="GO" id="GO:0044550">
    <property type="term" value="P:secondary metabolite biosynthetic process"/>
    <property type="evidence" value="ECO:0007669"/>
    <property type="project" value="TreeGrafter"/>
</dbReference>
<organism evidence="10 11">
    <name type="scientific">Rhizocola hellebori</name>
    <dbReference type="NCBI Taxonomy" id="1392758"/>
    <lineage>
        <taxon>Bacteria</taxon>
        <taxon>Bacillati</taxon>
        <taxon>Actinomycetota</taxon>
        <taxon>Actinomycetes</taxon>
        <taxon>Micromonosporales</taxon>
        <taxon>Micromonosporaceae</taxon>
        <taxon>Rhizocola</taxon>
    </lineage>
</organism>
<dbReference type="Proteomes" id="UP000612899">
    <property type="component" value="Unassembled WGS sequence"/>
</dbReference>
<evidence type="ECO:0000256" key="1">
    <source>
        <dbReference type="ARBA" id="ARBA00001957"/>
    </source>
</evidence>
<dbReference type="CDD" id="cd12114">
    <property type="entry name" value="A_NRPS_TlmIV_like"/>
    <property type="match status" value="1"/>
</dbReference>
<dbReference type="InterPro" id="IPR057737">
    <property type="entry name" value="Condensation_MtbB-like"/>
</dbReference>
<feature type="domain" description="Carrier" evidence="9">
    <location>
        <begin position="917"/>
        <end position="992"/>
    </location>
</feature>
<dbReference type="CDD" id="cd19535">
    <property type="entry name" value="Cyc_NRPS"/>
    <property type="match status" value="2"/>
</dbReference>